<evidence type="ECO:0000259" key="3">
    <source>
        <dbReference type="PROSITE" id="PS50802"/>
    </source>
</evidence>
<dbReference type="Pfam" id="PF00350">
    <property type="entry name" value="Dynamin_N"/>
    <property type="match status" value="1"/>
</dbReference>
<feature type="signal peptide" evidence="2">
    <location>
        <begin position="1"/>
        <end position="18"/>
    </location>
</feature>
<dbReference type="Gene3D" id="3.90.70.80">
    <property type="match status" value="1"/>
</dbReference>
<gene>
    <name evidence="4" type="ORF">MGAL_10B059313</name>
</gene>
<dbReference type="PANTHER" id="PTHR36681">
    <property type="entry name" value="NUCLEAR GTPASE, GERMINAL CENTER-ASSOCIATED, TANDEM DUPLICATE 3"/>
    <property type="match status" value="1"/>
</dbReference>
<dbReference type="SUPFAM" id="SSF54001">
    <property type="entry name" value="Cysteine proteinases"/>
    <property type="match status" value="1"/>
</dbReference>
<keyword evidence="1" id="KW-0175">Coiled coil</keyword>
<dbReference type="EMBL" id="UYJE01005737">
    <property type="protein sequence ID" value="VDI39885.1"/>
    <property type="molecule type" value="Genomic_DNA"/>
</dbReference>
<dbReference type="Pfam" id="PF02338">
    <property type="entry name" value="OTU"/>
    <property type="match status" value="1"/>
</dbReference>
<dbReference type="OrthoDB" id="3598281at2759"/>
<dbReference type="InterPro" id="IPR038765">
    <property type="entry name" value="Papain-like_cys_pep_sf"/>
</dbReference>
<dbReference type="Gene3D" id="3.40.50.300">
    <property type="entry name" value="P-loop containing nucleotide triphosphate hydrolases"/>
    <property type="match status" value="1"/>
</dbReference>
<keyword evidence="5" id="KW-1185">Reference proteome</keyword>
<name>A0A8B6EVV0_MYTGA</name>
<dbReference type="InterPro" id="IPR027417">
    <property type="entry name" value="P-loop_NTPase"/>
</dbReference>
<evidence type="ECO:0000313" key="5">
    <source>
        <dbReference type="Proteomes" id="UP000596742"/>
    </source>
</evidence>
<evidence type="ECO:0000256" key="1">
    <source>
        <dbReference type="SAM" id="Coils"/>
    </source>
</evidence>
<dbReference type="Proteomes" id="UP000596742">
    <property type="component" value="Unassembled WGS sequence"/>
</dbReference>
<organism evidence="4 5">
    <name type="scientific">Mytilus galloprovincialis</name>
    <name type="common">Mediterranean mussel</name>
    <dbReference type="NCBI Taxonomy" id="29158"/>
    <lineage>
        <taxon>Eukaryota</taxon>
        <taxon>Metazoa</taxon>
        <taxon>Spiralia</taxon>
        <taxon>Lophotrochozoa</taxon>
        <taxon>Mollusca</taxon>
        <taxon>Bivalvia</taxon>
        <taxon>Autobranchia</taxon>
        <taxon>Pteriomorphia</taxon>
        <taxon>Mytilida</taxon>
        <taxon>Mytiloidea</taxon>
        <taxon>Mytilidae</taxon>
        <taxon>Mytilinae</taxon>
        <taxon>Mytilus</taxon>
    </lineage>
</organism>
<keyword evidence="2" id="KW-0732">Signal</keyword>
<feature type="coiled-coil region" evidence="1">
    <location>
        <begin position="152"/>
        <end position="195"/>
    </location>
</feature>
<dbReference type="InterPro" id="IPR045063">
    <property type="entry name" value="Dynamin_N"/>
</dbReference>
<dbReference type="SUPFAM" id="SSF52540">
    <property type="entry name" value="P-loop containing nucleoside triphosphate hydrolases"/>
    <property type="match status" value="1"/>
</dbReference>
<feature type="chain" id="PRO_5032487038" description="OTU domain-containing protein" evidence="2">
    <location>
        <begin position="19"/>
        <end position="1576"/>
    </location>
</feature>
<dbReference type="InterPro" id="IPR003323">
    <property type="entry name" value="OTU_dom"/>
</dbReference>
<dbReference type="PROSITE" id="PS50802">
    <property type="entry name" value="OTU"/>
    <property type="match status" value="1"/>
</dbReference>
<protein>
    <recommendedName>
        <fullName evidence="3">OTU domain-containing protein</fullName>
    </recommendedName>
</protein>
<dbReference type="CDD" id="cd22758">
    <property type="entry name" value="OTU_232R-like"/>
    <property type="match status" value="1"/>
</dbReference>
<proteinExistence type="predicted"/>
<feature type="domain" description="OTU" evidence="3">
    <location>
        <begin position="997"/>
        <end position="1127"/>
    </location>
</feature>
<dbReference type="PANTHER" id="PTHR36681:SF3">
    <property type="entry name" value="NUCLEAR GTPASE, GERMINAL CENTER-ASSOCIATED, TANDEM DUPLICATE 3"/>
    <property type="match status" value="1"/>
</dbReference>
<feature type="coiled-coil region" evidence="1">
    <location>
        <begin position="634"/>
        <end position="661"/>
    </location>
</feature>
<comment type="caution">
    <text evidence="4">The sequence shown here is derived from an EMBL/GenBank/DDBJ whole genome shotgun (WGS) entry which is preliminary data.</text>
</comment>
<reference evidence="4" key="1">
    <citation type="submission" date="2018-11" db="EMBL/GenBank/DDBJ databases">
        <authorList>
            <person name="Alioto T."/>
            <person name="Alioto T."/>
        </authorList>
    </citation>
    <scope>NUCLEOTIDE SEQUENCE</scope>
</reference>
<sequence length="1576" mass="185783">MNIFYFICGFLLLTLVDSASNVSTTPAHTVEAPTTLHPVTTLTPEQECAARNSSCEACLKLAKCLYCKSSRQCTPYPVGKVLPPSSVCQLDDARWGVCWLNFEALIISMGVIGGLIIVVVTVCICCCCCCKDNKKKYAKEDEKWERKKADRKEKANEKCRQLISNIKNSLAKQKKDKCKETLDNWKKDLEELEKQLIIPKVTIAVVGATGAGKSSLINAVVDQFSVLPTSGTQACTSVVVKIENNEDGEQYEADIEFLSREEWQKEYDVLIKDMTKNDGTMKNNRPDEQSEAGVAFLKMRAVYGQFSSLSDLNGENDITSHLGTMKHFKSKTLQEFRCNIEKYIISTEEEGQHLWPIIKSVTIRIPNFFTGCTLVDLPGVGDANAARDRIAQEHLENCSNILVVAEVHRAFSSKIAKELMGESFRRQLFMDGNYSSDNIAFVCTKNDHLNCTELTRELKLDKNAKMMSLKNESDRLRKALNTTVPENERFQIEKHLSQTQQAMKVICGRARSEKARKQLKEDYKSGLRDMKRFAKQGIDEDDEDEDDNNDNDINDDNLRVFCVSSNDYQCLKEVNEPPTVFDNVEDTEIPKLRKWISEMVERKKQAATELLMFNLGLFLNEIKNYLTENDFEFKDDSEIVKSEVEKVCKELQQELQNTSVKLLYELRKEISKTENNLAKGVRSAEETAVAVCKNWDELYKWQSYKAAVNRYGVYKSRSVGKIDFNYQLVSPLIISILIRWTDFFNDDLWKILNNYNDIILDKTIRVYISKLSDKVKAYIPPPQLERLKERINVNACQKLHNRIDELKDFVDSRQRQIHRLSSPKIQSKLKQIYKDCSADEGKGVIQRMKMNLEKGIDTQRKDMFKEVSKEIVAELETLMKVIKEDILSVCTKLVRSIKTTFEPLWTHKDTQDLRNTIFDDVDEADQELTSLCNTFGIKLDFGSETRTGRSSPTAGKPKTCFSPEDLDKAIKQSVADYSKQHDVEERLKQYCNFHGMEFLGRTPGNGNCFFEAISSQLDRLQLPRKSPELLRQEANGELVNLRDFVELEGDFMEYCESMSKNMEWADHVIVVTMARMLEQNIIIVTSSPDTDKDDSLVWVNGGEECNEKLPLLVGHYWETHYQSLQPKESLKTSGNTEKEMIDHTNYQNTSQCNDLPTRKINKKFVHCKDGLVPGSHYMVLGLYGVKKRMIFDGEHFVEPAAYNDERRASYTRYQTQYTAKDRERDYNREKELGYTWYQTQYTAKDRERDYNREKELGYTWERDYNREKELGYTWYQTQYTAKDRERDYNREKDLCYTRYQTQYKAKDRERDYNREKELGYTWYQTQYTAKNRERDYNREKELGYTWYQTLYTAKDRERDYNRERELGYTWYQTQYTAKDRERDYNREKELGYTWYQTQYTAKDRERDYNREKELGYTWYQTQYTAKNRERDYNREKELGYTWYQTLYTAKDRERDYNRERELGYTWYQTQYTAKDRERDYNREKELGYTWYQTQYTAKDRERDYNREKELGYTWYQTQYTAKDRERDYNREKELGYTWYQTQYTAKDRERDYNREKELGYTWYQTQYTAKDRKEGT</sequence>
<evidence type="ECO:0000313" key="4">
    <source>
        <dbReference type="EMBL" id="VDI39885.1"/>
    </source>
</evidence>
<evidence type="ECO:0000256" key="2">
    <source>
        <dbReference type="SAM" id="SignalP"/>
    </source>
</evidence>
<accession>A0A8B6EVV0</accession>